<comment type="caution">
    <text evidence="3">The sequence shown here is derived from an EMBL/GenBank/DDBJ whole genome shotgun (WGS) entry which is preliminary data.</text>
</comment>
<reference evidence="3 4" key="1">
    <citation type="submission" date="2020-08" db="EMBL/GenBank/DDBJ databases">
        <title>Genomic Encyclopedia of Type Strains, Phase IV (KMG-V): Genome sequencing to study the core and pangenomes of soil and plant-associated prokaryotes.</title>
        <authorList>
            <person name="Whitman W."/>
        </authorList>
    </citation>
    <scope>NUCLEOTIDE SEQUENCE [LARGE SCALE GENOMIC DNA]</scope>
    <source>
        <strain evidence="3 4">B3ACCR2</strain>
    </source>
</reference>
<feature type="compositionally biased region" description="Low complexity" evidence="1">
    <location>
        <begin position="43"/>
        <end position="67"/>
    </location>
</feature>
<sequence length="455" mass="47311">MRTTPSPRSSTQRRPLTPSFAALAALTAASVVAATVSAPAAAATSAATTKPTPRPAKGAPGPAKGGVVDVSTSTQLHAAVKSAKPGETIRLAPGTYTGPLDIRASGTAEAPITLTGDGTGEVRLTADLRMPACNATAPDPDRTIRFTKGASHWTITGLSIRGGVMIMGGNAGNVRDWLNRNAENWQARRAVPGRASYEPTSTAAALEHLQGQVRVPLRPSVGIRIVGNDLTLKGIHSAMNDFGLISGNEIHDIACGTGPGVWLGTFSDGWRISDNDVHDIAPSTWKHYMQEGIRVGGSSAYNTVTGNVVHDLPGDGRAFTTDEDGSWNAFSFNTARDVAIGLNDQKAGWGNRWVGNRVENARAAAISLRAMDARLTWPSMNSSTRLATVACNTVSGSGVVFQAGATMSTTVWGNTMSGAVQLAKPLRSYWPSVGNTWNGSTAAPGTRVDESGGAC</sequence>
<protein>
    <recommendedName>
        <fullName evidence="5">Parallel beta helix pectate lyase-like protein</fullName>
    </recommendedName>
</protein>
<evidence type="ECO:0000313" key="3">
    <source>
        <dbReference type="EMBL" id="MBB2987344.1"/>
    </source>
</evidence>
<feature type="region of interest" description="Disordered" evidence="1">
    <location>
        <begin position="43"/>
        <end position="68"/>
    </location>
</feature>
<evidence type="ECO:0000313" key="4">
    <source>
        <dbReference type="Proteomes" id="UP000590811"/>
    </source>
</evidence>
<organism evidence="3 4">
    <name type="scientific">Terracoccus luteus</name>
    <dbReference type="NCBI Taxonomy" id="53356"/>
    <lineage>
        <taxon>Bacteria</taxon>
        <taxon>Bacillati</taxon>
        <taxon>Actinomycetota</taxon>
        <taxon>Actinomycetes</taxon>
        <taxon>Micrococcales</taxon>
        <taxon>Intrasporangiaceae</taxon>
        <taxon>Terracoccus</taxon>
    </lineage>
</organism>
<dbReference type="InterPro" id="IPR011050">
    <property type="entry name" value="Pectin_lyase_fold/virulence"/>
</dbReference>
<dbReference type="RefSeq" id="WP_253354601.1">
    <property type="nucleotide sequence ID" value="NZ_JAMKHX010000005.1"/>
</dbReference>
<name>A0A839PX95_9MICO</name>
<feature type="signal peptide" evidence="2">
    <location>
        <begin position="1"/>
        <end position="33"/>
    </location>
</feature>
<dbReference type="Gene3D" id="2.160.20.10">
    <property type="entry name" value="Single-stranded right-handed beta-helix, Pectin lyase-like"/>
    <property type="match status" value="1"/>
</dbReference>
<dbReference type="InterPro" id="IPR012334">
    <property type="entry name" value="Pectin_lyas_fold"/>
</dbReference>
<dbReference type="EMBL" id="JACHVT010000005">
    <property type="protein sequence ID" value="MBB2987344.1"/>
    <property type="molecule type" value="Genomic_DNA"/>
</dbReference>
<dbReference type="AlphaFoldDB" id="A0A839PX95"/>
<keyword evidence="2" id="KW-0732">Signal</keyword>
<proteinExistence type="predicted"/>
<dbReference type="SUPFAM" id="SSF51126">
    <property type="entry name" value="Pectin lyase-like"/>
    <property type="match status" value="1"/>
</dbReference>
<feature type="chain" id="PRO_5039260514" description="Parallel beta helix pectate lyase-like protein" evidence="2">
    <location>
        <begin position="34"/>
        <end position="455"/>
    </location>
</feature>
<evidence type="ECO:0000256" key="1">
    <source>
        <dbReference type="SAM" id="MobiDB-lite"/>
    </source>
</evidence>
<dbReference type="Proteomes" id="UP000590811">
    <property type="component" value="Unassembled WGS sequence"/>
</dbReference>
<evidence type="ECO:0008006" key="5">
    <source>
        <dbReference type="Google" id="ProtNLM"/>
    </source>
</evidence>
<accession>A0A839PX95</accession>
<evidence type="ECO:0000256" key="2">
    <source>
        <dbReference type="SAM" id="SignalP"/>
    </source>
</evidence>
<gene>
    <name evidence="3" type="ORF">FHW14_002527</name>
</gene>